<organism evidence="1 2">
    <name type="scientific">Myotis myotis</name>
    <name type="common">Greater mouse-eared bat</name>
    <name type="synonym">Vespertilio myotis</name>
    <dbReference type="NCBI Taxonomy" id="51298"/>
    <lineage>
        <taxon>Eukaryota</taxon>
        <taxon>Metazoa</taxon>
        <taxon>Chordata</taxon>
        <taxon>Craniata</taxon>
        <taxon>Vertebrata</taxon>
        <taxon>Euteleostomi</taxon>
        <taxon>Mammalia</taxon>
        <taxon>Eutheria</taxon>
        <taxon>Laurasiatheria</taxon>
        <taxon>Chiroptera</taxon>
        <taxon>Yangochiroptera</taxon>
        <taxon>Vespertilionidae</taxon>
        <taxon>Myotis</taxon>
    </lineage>
</organism>
<keyword evidence="2" id="KW-1185">Reference proteome</keyword>
<dbReference type="EMBL" id="JABWUV010000006">
    <property type="protein sequence ID" value="KAF6349166.1"/>
    <property type="molecule type" value="Genomic_DNA"/>
</dbReference>
<gene>
    <name evidence="1" type="ORF">mMyoMyo1_011722</name>
</gene>
<dbReference type="AlphaFoldDB" id="A0A7J7XII2"/>
<dbReference type="Proteomes" id="UP000527355">
    <property type="component" value="Unassembled WGS sequence"/>
</dbReference>
<evidence type="ECO:0000313" key="2">
    <source>
        <dbReference type="Proteomes" id="UP000527355"/>
    </source>
</evidence>
<name>A0A7J7XII2_MYOMY</name>
<reference evidence="1 2" key="1">
    <citation type="journal article" date="2020" name="Nature">
        <title>Six reference-quality genomes reveal evolution of bat adaptations.</title>
        <authorList>
            <person name="Jebb D."/>
            <person name="Huang Z."/>
            <person name="Pippel M."/>
            <person name="Hughes G.M."/>
            <person name="Lavrichenko K."/>
            <person name="Devanna P."/>
            <person name="Winkler S."/>
            <person name="Jermiin L.S."/>
            <person name="Skirmuntt E.C."/>
            <person name="Katzourakis A."/>
            <person name="Burkitt-Gray L."/>
            <person name="Ray D.A."/>
            <person name="Sullivan K.A.M."/>
            <person name="Roscito J.G."/>
            <person name="Kirilenko B.M."/>
            <person name="Davalos L.M."/>
            <person name="Corthals A.P."/>
            <person name="Power M.L."/>
            <person name="Jones G."/>
            <person name="Ransome R.D."/>
            <person name="Dechmann D.K.N."/>
            <person name="Locatelli A.G."/>
            <person name="Puechmaille S.J."/>
            <person name="Fedrigo O."/>
            <person name="Jarvis E.D."/>
            <person name="Hiller M."/>
            <person name="Vernes S.C."/>
            <person name="Myers E.W."/>
            <person name="Teeling E.C."/>
        </authorList>
    </citation>
    <scope>NUCLEOTIDE SEQUENCE [LARGE SCALE GENOMIC DNA]</scope>
    <source>
        <strain evidence="1">MMyoMyo1</strain>
        <tissue evidence="1">Flight muscle</tissue>
    </source>
</reference>
<accession>A0A7J7XII2</accession>
<proteinExistence type="predicted"/>
<protein>
    <submittedName>
        <fullName evidence="1">Uncharacterized protein</fullName>
    </submittedName>
</protein>
<sequence>MHLPKLLSSCKTRGAPSGLCARCPRSPQVPSGLPCHEEDYVIPRCPGLSHVYTDHLHPWTSYSSQGNWNGWSPYMSPSYRLRPTGVLVSLPLSPSSKKRSLKDPQAGCIHLTNISLSPRLHPSLPNFQGHLTPTPTITPRGWEQSALREAPGNPMACTRQDIGLETGATS</sequence>
<comment type="caution">
    <text evidence="1">The sequence shown here is derived from an EMBL/GenBank/DDBJ whole genome shotgun (WGS) entry which is preliminary data.</text>
</comment>
<evidence type="ECO:0000313" key="1">
    <source>
        <dbReference type="EMBL" id="KAF6349166.1"/>
    </source>
</evidence>